<organism evidence="2 3">
    <name type="scientific">Diplocarpon coronariae</name>
    <dbReference type="NCBI Taxonomy" id="2795749"/>
    <lineage>
        <taxon>Eukaryota</taxon>
        <taxon>Fungi</taxon>
        <taxon>Dikarya</taxon>
        <taxon>Ascomycota</taxon>
        <taxon>Pezizomycotina</taxon>
        <taxon>Leotiomycetes</taxon>
        <taxon>Helotiales</taxon>
        <taxon>Drepanopezizaceae</taxon>
        <taxon>Diplocarpon</taxon>
    </lineage>
</organism>
<name>A0A218YXQ1_9HELO</name>
<reference evidence="2 3" key="1">
    <citation type="submission" date="2017-04" db="EMBL/GenBank/DDBJ databases">
        <title>Draft genome sequence of Marssonina coronaria NL1: causal agent of apple blotch.</title>
        <authorList>
            <person name="Cheng Q."/>
        </authorList>
    </citation>
    <scope>NUCLEOTIDE SEQUENCE [LARGE SCALE GENOMIC DNA]</scope>
    <source>
        <strain evidence="2 3">NL1</strain>
    </source>
</reference>
<dbReference type="EMBL" id="MZNU01000345">
    <property type="protein sequence ID" value="OWO99734.1"/>
    <property type="molecule type" value="Genomic_DNA"/>
</dbReference>
<gene>
    <name evidence="2" type="ORF">B2J93_9484</name>
</gene>
<evidence type="ECO:0000256" key="1">
    <source>
        <dbReference type="SAM" id="MobiDB-lite"/>
    </source>
</evidence>
<feature type="region of interest" description="Disordered" evidence="1">
    <location>
        <begin position="169"/>
        <end position="228"/>
    </location>
</feature>
<keyword evidence="3" id="KW-1185">Reference proteome</keyword>
<comment type="caution">
    <text evidence="2">The sequence shown here is derived from an EMBL/GenBank/DDBJ whole genome shotgun (WGS) entry which is preliminary data.</text>
</comment>
<protein>
    <submittedName>
        <fullName evidence="2">Uncharacterized protein</fullName>
    </submittedName>
</protein>
<evidence type="ECO:0000313" key="3">
    <source>
        <dbReference type="Proteomes" id="UP000242519"/>
    </source>
</evidence>
<dbReference type="AlphaFoldDB" id="A0A218YXQ1"/>
<feature type="region of interest" description="Disordered" evidence="1">
    <location>
        <begin position="45"/>
        <end position="104"/>
    </location>
</feature>
<dbReference type="Proteomes" id="UP000242519">
    <property type="component" value="Unassembled WGS sequence"/>
</dbReference>
<dbReference type="InParanoid" id="A0A218YXQ1"/>
<sequence length="228" mass="24608">MSISDGVKPARPATLRRDPVVRACQGPARMPRSCILSQTAHVETVQSHAGMPAGHRPSLAWMQRSQQAASSRRRRRTSHRSRCGNATRRSSHGVEGGEHLPATGRRRCDVLHAQDRGGKTHSARGAGLGVAGTGPWVGVASRDGGMRLIYTMQSLSDIVRSISLCITPSNASPRRSLDMAQADERKKPRTPPTRSYPASAPADTHLQTVQKSARRGMADSLKPRMTVG</sequence>
<proteinExistence type="predicted"/>
<accession>A0A218YXQ1</accession>
<feature type="compositionally biased region" description="Basic residues" evidence="1">
    <location>
        <begin position="71"/>
        <end position="82"/>
    </location>
</feature>
<evidence type="ECO:0000313" key="2">
    <source>
        <dbReference type="EMBL" id="OWO99734.1"/>
    </source>
</evidence>